<organism evidence="3">
    <name type="scientific">Enterobius vermicularis</name>
    <name type="common">Human pinworm</name>
    <dbReference type="NCBI Taxonomy" id="51028"/>
    <lineage>
        <taxon>Eukaryota</taxon>
        <taxon>Metazoa</taxon>
        <taxon>Ecdysozoa</taxon>
        <taxon>Nematoda</taxon>
        <taxon>Chromadorea</taxon>
        <taxon>Rhabditida</taxon>
        <taxon>Spirurina</taxon>
        <taxon>Oxyuridomorpha</taxon>
        <taxon>Oxyuroidea</taxon>
        <taxon>Oxyuridae</taxon>
        <taxon>Enterobius</taxon>
    </lineage>
</organism>
<proteinExistence type="predicted"/>
<sequence length="119" mass="13151">MFLLKIYITEQIIFGVGGVHKGYVAEGIKRILTDDAVCSNSSVFFDLLTPFLVKWKCERSGSYDGAKNLRVHLTASRREKFASAEGELGLASSVDILVVNKLFPKLISTQSVQSAEIMH</sequence>
<dbReference type="EMBL" id="UXUI01007656">
    <property type="protein sequence ID" value="VDD88536.1"/>
    <property type="molecule type" value="Genomic_DNA"/>
</dbReference>
<evidence type="ECO:0000313" key="3">
    <source>
        <dbReference type="WBParaSite" id="EVEC_0000397101-mRNA-1"/>
    </source>
</evidence>
<reference evidence="1 2" key="2">
    <citation type="submission" date="2018-10" db="EMBL/GenBank/DDBJ databases">
        <authorList>
            <consortium name="Pathogen Informatics"/>
        </authorList>
    </citation>
    <scope>NUCLEOTIDE SEQUENCE [LARGE SCALE GENOMIC DNA]</scope>
</reference>
<evidence type="ECO:0000313" key="1">
    <source>
        <dbReference type="EMBL" id="VDD88536.1"/>
    </source>
</evidence>
<gene>
    <name evidence="1" type="ORF">EVEC_LOCUS3679</name>
</gene>
<protein>
    <submittedName>
        <fullName evidence="3">Crinkler (CRN) family protein</fullName>
    </submittedName>
</protein>
<name>A0A0N4V1X0_ENTVE</name>
<dbReference type="AlphaFoldDB" id="A0A0N4V1X0"/>
<dbReference type="WBParaSite" id="EVEC_0000397101-mRNA-1">
    <property type="protein sequence ID" value="EVEC_0000397101-mRNA-1"/>
    <property type="gene ID" value="EVEC_0000397101"/>
</dbReference>
<keyword evidence="2" id="KW-1185">Reference proteome</keyword>
<dbReference type="Proteomes" id="UP000274131">
    <property type="component" value="Unassembled WGS sequence"/>
</dbReference>
<evidence type="ECO:0000313" key="2">
    <source>
        <dbReference type="Proteomes" id="UP000274131"/>
    </source>
</evidence>
<reference evidence="3" key="1">
    <citation type="submission" date="2017-02" db="UniProtKB">
        <authorList>
            <consortium name="WormBaseParasite"/>
        </authorList>
    </citation>
    <scope>IDENTIFICATION</scope>
</reference>
<accession>A0A0N4V1X0</accession>